<comment type="caution">
    <text evidence="1">The sequence shown here is derived from an EMBL/GenBank/DDBJ whole genome shotgun (WGS) entry which is preliminary data.</text>
</comment>
<accession>A0A923M730</accession>
<evidence type="ECO:0000313" key="2">
    <source>
        <dbReference type="Proteomes" id="UP000596827"/>
    </source>
</evidence>
<sequence>MPRESYTEAILAVYEQNSTDVLKDVFVWAYERSAGQYAAVRQSMVEPDPIRLKYRAQLRDLIGEMVRSQITRSQVVRKVSTWAKVGVAAKDKVRFEELAQEELLNLHEGNFSRYRIRPSEFEAWWKVRKR</sequence>
<organism evidence="1 2">
    <name type="scientific">Ramlibacter albus</name>
    <dbReference type="NCBI Taxonomy" id="2079448"/>
    <lineage>
        <taxon>Bacteria</taxon>
        <taxon>Pseudomonadati</taxon>
        <taxon>Pseudomonadota</taxon>
        <taxon>Betaproteobacteria</taxon>
        <taxon>Burkholderiales</taxon>
        <taxon>Comamonadaceae</taxon>
        <taxon>Ramlibacter</taxon>
    </lineage>
</organism>
<dbReference type="RefSeq" id="WP_187081919.1">
    <property type="nucleotide sequence ID" value="NZ_JACORU010000004.1"/>
</dbReference>
<protein>
    <submittedName>
        <fullName evidence="1">Uncharacterized protein</fullName>
    </submittedName>
</protein>
<dbReference type="EMBL" id="JACORU010000004">
    <property type="protein sequence ID" value="MBC5765447.1"/>
    <property type="molecule type" value="Genomic_DNA"/>
</dbReference>
<dbReference type="AlphaFoldDB" id="A0A923M730"/>
<dbReference type="Proteomes" id="UP000596827">
    <property type="component" value="Unassembled WGS sequence"/>
</dbReference>
<name>A0A923M730_9BURK</name>
<proteinExistence type="predicted"/>
<reference evidence="1" key="1">
    <citation type="submission" date="2020-08" db="EMBL/GenBank/DDBJ databases">
        <title>Ramlibacter sp. GTP1 16S ribosomal RNA gene genome sequencing and assembly.</title>
        <authorList>
            <person name="Kang M."/>
        </authorList>
    </citation>
    <scope>NUCLEOTIDE SEQUENCE</scope>
    <source>
        <strain evidence="1">GTP1</strain>
    </source>
</reference>
<gene>
    <name evidence="1" type="ORF">H8R02_13345</name>
</gene>
<keyword evidence="2" id="KW-1185">Reference proteome</keyword>
<evidence type="ECO:0000313" key="1">
    <source>
        <dbReference type="EMBL" id="MBC5765447.1"/>
    </source>
</evidence>